<protein>
    <submittedName>
        <fullName evidence="1">Uncharacterized protein</fullName>
    </submittedName>
</protein>
<organism evidence="1">
    <name type="scientific">bioreactor metagenome</name>
    <dbReference type="NCBI Taxonomy" id="1076179"/>
    <lineage>
        <taxon>unclassified sequences</taxon>
        <taxon>metagenomes</taxon>
        <taxon>ecological metagenomes</taxon>
    </lineage>
</organism>
<evidence type="ECO:0000313" key="1">
    <source>
        <dbReference type="EMBL" id="MPN58229.1"/>
    </source>
</evidence>
<comment type="caution">
    <text evidence="1">The sequence shown here is derived from an EMBL/GenBank/DDBJ whole genome shotgun (WGS) entry which is preliminary data.</text>
</comment>
<sequence>MELGRVRGYKKLTEEQKKLFERVFYKHQSGLGIEAKKDFTPVSIKWEKTYLKVVFKNGEWLHYTQTGSWY</sequence>
<reference evidence="1" key="1">
    <citation type="submission" date="2019-08" db="EMBL/GenBank/DDBJ databases">
        <authorList>
            <person name="Kucharzyk K."/>
            <person name="Murdoch R.W."/>
            <person name="Higgins S."/>
            <person name="Loffler F."/>
        </authorList>
    </citation>
    <scope>NUCLEOTIDE SEQUENCE</scope>
</reference>
<dbReference type="AlphaFoldDB" id="A0A645J6A4"/>
<dbReference type="EMBL" id="VSSQ01130685">
    <property type="protein sequence ID" value="MPN58229.1"/>
    <property type="molecule type" value="Genomic_DNA"/>
</dbReference>
<gene>
    <name evidence="1" type="ORF">SDC9_205932</name>
</gene>
<proteinExistence type="predicted"/>
<accession>A0A645J6A4</accession>
<name>A0A645J6A4_9ZZZZ</name>